<evidence type="ECO:0000313" key="2">
    <source>
        <dbReference type="Proteomes" id="UP000001312"/>
    </source>
</evidence>
<dbReference type="EMBL" id="CH476624">
    <property type="protein sequence ID" value="EDO00886.1"/>
    <property type="molecule type" value="Genomic_DNA"/>
</dbReference>
<organism evidence="1 2">
    <name type="scientific">Sclerotinia sclerotiorum (strain ATCC 18683 / 1980 / Ss-1)</name>
    <name type="common">White mold</name>
    <name type="synonym">Whetzelinia sclerotiorum</name>
    <dbReference type="NCBI Taxonomy" id="665079"/>
    <lineage>
        <taxon>Eukaryota</taxon>
        <taxon>Fungi</taxon>
        <taxon>Dikarya</taxon>
        <taxon>Ascomycota</taxon>
        <taxon>Pezizomycotina</taxon>
        <taxon>Leotiomycetes</taxon>
        <taxon>Helotiales</taxon>
        <taxon>Sclerotiniaceae</taxon>
        <taxon>Sclerotinia</taxon>
    </lineage>
</organism>
<evidence type="ECO:0000313" key="1">
    <source>
        <dbReference type="EMBL" id="EDO00886.1"/>
    </source>
</evidence>
<proteinExistence type="predicted"/>
<protein>
    <submittedName>
        <fullName evidence="1">Uncharacterized protein</fullName>
    </submittedName>
</protein>
<dbReference type="RefSeq" id="XP_001595271.1">
    <property type="nucleotide sequence ID" value="XM_001595221.1"/>
</dbReference>
<dbReference type="InParanoid" id="A7EDH0"/>
<accession>A7EDH0</accession>
<dbReference type="AlphaFoldDB" id="A7EDH0"/>
<name>A7EDH0_SCLS1</name>
<sequence length="71" mass="7913">MSCMQHRSQSCLLWLVIDIDAPPLSGKVGVTLYRKRQLENTLLVLSEPSPVVPSKLRDLSGSSDVPQFVEF</sequence>
<dbReference type="GeneID" id="5491760"/>
<dbReference type="HOGENOM" id="CLU_2741564_0_0_1"/>
<dbReference type="Proteomes" id="UP000001312">
    <property type="component" value="Unassembled WGS sequence"/>
</dbReference>
<keyword evidence="2" id="KW-1185">Reference proteome</keyword>
<reference evidence="2" key="1">
    <citation type="journal article" date="2011" name="PLoS Genet.">
        <title>Genomic analysis of the necrotrophic fungal pathogens Sclerotinia sclerotiorum and Botrytis cinerea.</title>
        <authorList>
            <person name="Amselem J."/>
            <person name="Cuomo C.A."/>
            <person name="van Kan J.A."/>
            <person name="Viaud M."/>
            <person name="Benito E.P."/>
            <person name="Couloux A."/>
            <person name="Coutinho P.M."/>
            <person name="de Vries R.P."/>
            <person name="Dyer P.S."/>
            <person name="Fillinger S."/>
            <person name="Fournier E."/>
            <person name="Gout L."/>
            <person name="Hahn M."/>
            <person name="Kohn L."/>
            <person name="Lapalu N."/>
            <person name="Plummer K.M."/>
            <person name="Pradier J.M."/>
            <person name="Quevillon E."/>
            <person name="Sharon A."/>
            <person name="Simon A."/>
            <person name="ten Have A."/>
            <person name="Tudzynski B."/>
            <person name="Tudzynski P."/>
            <person name="Wincker P."/>
            <person name="Andrew M."/>
            <person name="Anthouard V."/>
            <person name="Beever R.E."/>
            <person name="Beffa R."/>
            <person name="Benoit I."/>
            <person name="Bouzid O."/>
            <person name="Brault B."/>
            <person name="Chen Z."/>
            <person name="Choquer M."/>
            <person name="Collemare J."/>
            <person name="Cotton P."/>
            <person name="Danchin E.G."/>
            <person name="Da Silva C."/>
            <person name="Gautier A."/>
            <person name="Giraud C."/>
            <person name="Giraud T."/>
            <person name="Gonzalez C."/>
            <person name="Grossetete S."/>
            <person name="Guldener U."/>
            <person name="Henrissat B."/>
            <person name="Howlett B.J."/>
            <person name="Kodira C."/>
            <person name="Kretschmer M."/>
            <person name="Lappartient A."/>
            <person name="Leroch M."/>
            <person name="Levis C."/>
            <person name="Mauceli E."/>
            <person name="Neuveglise C."/>
            <person name="Oeser B."/>
            <person name="Pearson M."/>
            <person name="Poulain J."/>
            <person name="Poussereau N."/>
            <person name="Quesneville H."/>
            <person name="Rascle C."/>
            <person name="Schumacher J."/>
            <person name="Segurens B."/>
            <person name="Sexton A."/>
            <person name="Silva E."/>
            <person name="Sirven C."/>
            <person name="Soanes D.M."/>
            <person name="Talbot N.J."/>
            <person name="Templeton M."/>
            <person name="Yandava C."/>
            <person name="Yarden O."/>
            <person name="Zeng Q."/>
            <person name="Rollins J.A."/>
            <person name="Lebrun M.H."/>
            <person name="Dickman M."/>
        </authorList>
    </citation>
    <scope>NUCLEOTIDE SEQUENCE [LARGE SCALE GENOMIC DNA]</scope>
    <source>
        <strain evidence="2">ATCC 18683 / 1980 / Ss-1</strain>
    </source>
</reference>
<gene>
    <name evidence="1" type="ORF">SS1G_03360</name>
</gene>
<dbReference type="KEGG" id="ssl:SS1G_03360"/>